<evidence type="ECO:0000256" key="3">
    <source>
        <dbReference type="ARBA" id="ARBA00022691"/>
    </source>
</evidence>
<evidence type="ECO:0000256" key="2">
    <source>
        <dbReference type="ARBA" id="ARBA00022485"/>
    </source>
</evidence>
<dbReference type="InterPro" id="IPR058240">
    <property type="entry name" value="rSAM_sf"/>
</dbReference>
<keyword evidence="6" id="KW-0411">Iron-sulfur</keyword>
<accession>H5UV27</accession>
<evidence type="ECO:0000256" key="5">
    <source>
        <dbReference type="ARBA" id="ARBA00023004"/>
    </source>
</evidence>
<keyword evidence="3" id="KW-0949">S-adenosyl-L-methionine</keyword>
<dbReference type="STRING" id="1089455.MOPEL_130_01920"/>
<dbReference type="eggNOG" id="COG1180">
    <property type="taxonomic scope" value="Bacteria"/>
</dbReference>
<keyword evidence="4" id="KW-0479">Metal-binding</keyword>
<comment type="caution">
    <text evidence="7">The sequence shown here is derived from an EMBL/GenBank/DDBJ whole genome shotgun (WGS) entry which is preliminary data.</text>
</comment>
<dbReference type="PANTHER" id="PTHR30352">
    <property type="entry name" value="PYRUVATE FORMATE-LYASE-ACTIVATING ENZYME"/>
    <property type="match status" value="1"/>
</dbReference>
<sequence length="152" mass="16706">MWVELTTLLIPGANDSDAELEAMCRWGVANLGPDVPHHFSAFHPDHRMTEVERTPLATLLRARDIAHAAGERYVYTGNVVHRDGEATACPVCGLDLVERGRYRVLSYRLAVDPTAESHRRGRCPRCGHVVPGVFEPEAGSFGARHLPISVDG</sequence>
<dbReference type="AlphaFoldDB" id="H5UV27"/>
<dbReference type="EMBL" id="BAFE01000089">
    <property type="protein sequence ID" value="GAB49585.1"/>
    <property type="molecule type" value="Genomic_DNA"/>
</dbReference>
<evidence type="ECO:0000256" key="4">
    <source>
        <dbReference type="ARBA" id="ARBA00022723"/>
    </source>
</evidence>
<evidence type="ECO:0000256" key="6">
    <source>
        <dbReference type="ARBA" id="ARBA00023014"/>
    </source>
</evidence>
<evidence type="ECO:0000256" key="1">
    <source>
        <dbReference type="ARBA" id="ARBA00001966"/>
    </source>
</evidence>
<evidence type="ECO:0000313" key="8">
    <source>
        <dbReference type="Proteomes" id="UP000004367"/>
    </source>
</evidence>
<reference evidence="7 8" key="1">
    <citation type="submission" date="2012-02" db="EMBL/GenBank/DDBJ databases">
        <title>Whole genome shotgun sequence of Mobilicoccus pelagius NBRC 104925.</title>
        <authorList>
            <person name="Yoshida Y."/>
            <person name="Hosoyama A."/>
            <person name="Tsuchikane K."/>
            <person name="Katsumata H."/>
            <person name="Yamazaki S."/>
            <person name="Fujita N."/>
        </authorList>
    </citation>
    <scope>NUCLEOTIDE SEQUENCE [LARGE SCALE GENOMIC DNA]</scope>
    <source>
        <strain evidence="7 8">NBRC 104925</strain>
    </source>
</reference>
<dbReference type="GO" id="GO:0051539">
    <property type="term" value="F:4 iron, 4 sulfur cluster binding"/>
    <property type="evidence" value="ECO:0007669"/>
    <property type="project" value="UniProtKB-KW"/>
</dbReference>
<name>H5UV27_9MICO</name>
<dbReference type="Proteomes" id="UP000004367">
    <property type="component" value="Unassembled WGS sequence"/>
</dbReference>
<dbReference type="InterPro" id="IPR034457">
    <property type="entry name" value="Organic_radical-activating"/>
</dbReference>
<keyword evidence="2" id="KW-0004">4Fe-4S</keyword>
<keyword evidence="5" id="KW-0408">Iron</keyword>
<dbReference type="GO" id="GO:0046872">
    <property type="term" value="F:metal ion binding"/>
    <property type="evidence" value="ECO:0007669"/>
    <property type="project" value="UniProtKB-KW"/>
</dbReference>
<keyword evidence="8" id="KW-1185">Reference proteome</keyword>
<dbReference type="PANTHER" id="PTHR30352:SF5">
    <property type="entry name" value="PYRUVATE FORMATE-LYASE 1-ACTIVATING ENZYME"/>
    <property type="match status" value="1"/>
</dbReference>
<comment type="cofactor">
    <cofactor evidence="1">
        <name>[4Fe-4S] cluster</name>
        <dbReference type="ChEBI" id="CHEBI:49883"/>
    </cofactor>
</comment>
<dbReference type="SUPFAM" id="SSF102114">
    <property type="entry name" value="Radical SAM enzymes"/>
    <property type="match status" value="1"/>
</dbReference>
<protein>
    <submittedName>
        <fullName evidence="7">PflA homolog</fullName>
    </submittedName>
</protein>
<proteinExistence type="predicted"/>
<gene>
    <name evidence="7" type="ORF">MOPEL_130_01920</name>
</gene>
<evidence type="ECO:0000313" key="7">
    <source>
        <dbReference type="EMBL" id="GAB49585.1"/>
    </source>
</evidence>
<organism evidence="7 8">
    <name type="scientific">Mobilicoccus pelagius NBRC 104925</name>
    <dbReference type="NCBI Taxonomy" id="1089455"/>
    <lineage>
        <taxon>Bacteria</taxon>
        <taxon>Bacillati</taxon>
        <taxon>Actinomycetota</taxon>
        <taxon>Actinomycetes</taxon>
        <taxon>Micrococcales</taxon>
        <taxon>Dermatophilaceae</taxon>
        <taxon>Mobilicoccus</taxon>
    </lineage>
</organism>